<feature type="transmembrane region" description="Helical" evidence="1">
    <location>
        <begin position="27"/>
        <end position="47"/>
    </location>
</feature>
<dbReference type="AlphaFoldDB" id="A0A0G3BKG3"/>
<sequence length="174" mass="19116">MTPPSTATQAEPPAPPPFDRRLELDRLQWIALLVLWLLPIAGLTGVLSPATRSADSTAGPLALQVEYPHRLRHKTALAMRITVKNTGSAELARVTLRVDQSYLREFSAARFEPQAQRIADDRYELELQALRPGETRHWVVEFEGDDWGRYSGHVSAAGPAGEAAEVGVSTLVLP</sequence>
<keyword evidence="3" id="KW-1185">Reference proteome</keyword>
<dbReference type="KEGG" id="pbh:AAW51_1160"/>
<protein>
    <submittedName>
        <fullName evidence="2">Uncharacterized protein</fullName>
    </submittedName>
</protein>
<evidence type="ECO:0000313" key="3">
    <source>
        <dbReference type="Proteomes" id="UP000035352"/>
    </source>
</evidence>
<name>A0A0G3BKG3_9BURK</name>
<keyword evidence="1" id="KW-1133">Transmembrane helix</keyword>
<evidence type="ECO:0000256" key="1">
    <source>
        <dbReference type="SAM" id="Phobius"/>
    </source>
</evidence>
<gene>
    <name evidence="2" type="ORF">AAW51_1160</name>
</gene>
<proteinExistence type="predicted"/>
<dbReference type="EMBL" id="CP011371">
    <property type="protein sequence ID" value="AKJ27851.1"/>
    <property type="molecule type" value="Genomic_DNA"/>
</dbReference>
<keyword evidence="1" id="KW-0812">Transmembrane</keyword>
<dbReference type="Proteomes" id="UP000035352">
    <property type="component" value="Chromosome"/>
</dbReference>
<reference evidence="2 3" key="1">
    <citation type="submission" date="2015-05" db="EMBL/GenBank/DDBJ databases">
        <authorList>
            <person name="Tang B."/>
            <person name="Yu Y."/>
        </authorList>
    </citation>
    <scope>NUCLEOTIDE SEQUENCE [LARGE SCALE GENOMIC DNA]</scope>
    <source>
        <strain evidence="2 3">DSM 7029</strain>
    </source>
</reference>
<evidence type="ECO:0000313" key="2">
    <source>
        <dbReference type="EMBL" id="AKJ27851.1"/>
    </source>
</evidence>
<organism evidence="2 3">
    <name type="scientific">Caldimonas brevitalea</name>
    <dbReference type="NCBI Taxonomy" id="413882"/>
    <lineage>
        <taxon>Bacteria</taxon>
        <taxon>Pseudomonadati</taxon>
        <taxon>Pseudomonadota</taxon>
        <taxon>Betaproteobacteria</taxon>
        <taxon>Burkholderiales</taxon>
        <taxon>Sphaerotilaceae</taxon>
        <taxon>Caldimonas</taxon>
    </lineage>
</organism>
<keyword evidence="1" id="KW-0472">Membrane</keyword>
<dbReference type="RefSeq" id="WP_047193847.1">
    <property type="nucleotide sequence ID" value="NZ_CP011371.1"/>
</dbReference>
<dbReference type="STRING" id="413882.AAW51_1160"/>
<accession>A0A0G3BKG3</accession>